<dbReference type="PROSITE" id="PS50192">
    <property type="entry name" value="T_SNARE"/>
    <property type="match status" value="1"/>
</dbReference>
<dbReference type="SUPFAM" id="SSF58038">
    <property type="entry name" value="SNARE fusion complex"/>
    <property type="match status" value="1"/>
</dbReference>
<dbReference type="EMBL" id="CP014503">
    <property type="protein sequence ID" value="ANB15691.1"/>
    <property type="molecule type" value="Genomic_DNA"/>
</dbReference>
<evidence type="ECO:0000313" key="13">
    <source>
        <dbReference type="Proteomes" id="UP000189580"/>
    </source>
</evidence>
<dbReference type="SUPFAM" id="SSF47661">
    <property type="entry name" value="t-snare proteins"/>
    <property type="match status" value="1"/>
</dbReference>
<dbReference type="GO" id="GO:0015031">
    <property type="term" value="P:protein transport"/>
    <property type="evidence" value="ECO:0007669"/>
    <property type="project" value="UniProtKB-KW"/>
</dbReference>
<dbReference type="RefSeq" id="XP_018738168.1">
    <property type="nucleotide sequence ID" value="XM_018880340.1"/>
</dbReference>
<comment type="similarity">
    <text evidence="2">Belongs to the syntaxin family.</text>
</comment>
<dbReference type="Pfam" id="PF10496">
    <property type="entry name" value="Syntaxin-18_N"/>
    <property type="match status" value="1"/>
</dbReference>
<dbReference type="OrthoDB" id="342981at2759"/>
<keyword evidence="13" id="KW-1185">Reference proteome</keyword>
<feature type="transmembrane region" description="Helical" evidence="10">
    <location>
        <begin position="303"/>
        <end position="321"/>
    </location>
</feature>
<dbReference type="InterPro" id="IPR019529">
    <property type="entry name" value="Syntaxin-18_N"/>
</dbReference>
<feature type="coiled-coil region" evidence="9">
    <location>
        <begin position="220"/>
        <end position="247"/>
    </location>
</feature>
<dbReference type="PANTHER" id="PTHR15959:SF0">
    <property type="entry name" value="SYNTAXIN-18"/>
    <property type="match status" value="1"/>
</dbReference>
<gene>
    <name evidence="12" type="ORF">AWJ20_3330</name>
</gene>
<evidence type="ECO:0000256" key="2">
    <source>
        <dbReference type="ARBA" id="ARBA00009063"/>
    </source>
</evidence>
<dbReference type="GO" id="GO:0031201">
    <property type="term" value="C:SNARE complex"/>
    <property type="evidence" value="ECO:0007669"/>
    <property type="project" value="TreeGrafter"/>
</dbReference>
<evidence type="ECO:0000259" key="11">
    <source>
        <dbReference type="PROSITE" id="PS50192"/>
    </source>
</evidence>
<keyword evidence="6 10" id="KW-1133">Transmembrane helix</keyword>
<dbReference type="GO" id="GO:0005783">
    <property type="term" value="C:endoplasmic reticulum"/>
    <property type="evidence" value="ECO:0007669"/>
    <property type="project" value="TreeGrafter"/>
</dbReference>
<evidence type="ECO:0000256" key="1">
    <source>
        <dbReference type="ARBA" id="ARBA00004211"/>
    </source>
</evidence>
<organism evidence="12 13">
    <name type="scientific">Sugiyamaella lignohabitans</name>
    <dbReference type="NCBI Taxonomy" id="796027"/>
    <lineage>
        <taxon>Eukaryota</taxon>
        <taxon>Fungi</taxon>
        <taxon>Dikarya</taxon>
        <taxon>Ascomycota</taxon>
        <taxon>Saccharomycotina</taxon>
        <taxon>Dipodascomycetes</taxon>
        <taxon>Dipodascales</taxon>
        <taxon>Trichomonascaceae</taxon>
        <taxon>Sugiyamaella</taxon>
    </lineage>
</organism>
<name>A0A167FTQ9_9ASCO</name>
<evidence type="ECO:0000256" key="9">
    <source>
        <dbReference type="SAM" id="Coils"/>
    </source>
</evidence>
<protein>
    <recommendedName>
        <fullName evidence="11">t-SNARE coiled-coil homology domain-containing protein</fullName>
    </recommendedName>
</protein>
<evidence type="ECO:0000256" key="5">
    <source>
        <dbReference type="ARBA" id="ARBA00022927"/>
    </source>
</evidence>
<evidence type="ECO:0000256" key="6">
    <source>
        <dbReference type="ARBA" id="ARBA00022989"/>
    </source>
</evidence>
<dbReference type="AlphaFoldDB" id="A0A167FTQ9"/>
<accession>A0A167FTQ9</accession>
<dbReference type="GeneID" id="30035341"/>
<evidence type="ECO:0000256" key="4">
    <source>
        <dbReference type="ARBA" id="ARBA00022692"/>
    </source>
</evidence>
<dbReference type="InterPro" id="IPR010989">
    <property type="entry name" value="SNARE"/>
</dbReference>
<feature type="domain" description="T-SNARE coiled-coil homology" evidence="11">
    <location>
        <begin position="231"/>
        <end position="293"/>
    </location>
</feature>
<evidence type="ECO:0000256" key="3">
    <source>
        <dbReference type="ARBA" id="ARBA00022448"/>
    </source>
</evidence>
<dbReference type="InterPro" id="IPR000727">
    <property type="entry name" value="T_SNARE_dom"/>
</dbReference>
<keyword evidence="4 10" id="KW-0812">Transmembrane</keyword>
<sequence length="323" mass="36877">MGADITYTFRELSRSKREQLLNKGTQINSTSVNDHKPDRLTAECLDINDKIKELASYLAEIRPSYLSNSRVSSHDESLTDNQRDEIDYETRLILQRQMGRLRALEELEKRRIENSHSASRVAKFLRDPKKEGIDTTIKLHRAGMFWYLNDLLKTVSDTHAAQQEIRLSRQLAKSKSTFHTPQNPLNTWDKKENFETNISNVAHDTPEHSKPSLELSPQQVQLLEQENSSLLEELEVTHDKVKQAEQSMYEIAELQTSLATHLSSQNTKIQSLMDDAFKTSSDVSAANEQLASARSRNRRASKIIIYSSVSLGLVLLFYDAMLG</sequence>
<evidence type="ECO:0000313" key="12">
    <source>
        <dbReference type="EMBL" id="ANB15691.1"/>
    </source>
</evidence>
<reference evidence="12 13" key="1">
    <citation type="submission" date="2016-02" db="EMBL/GenBank/DDBJ databases">
        <title>Complete genome sequence and transcriptome regulation of the pentose utilising yeast Sugiyamaella lignohabitans.</title>
        <authorList>
            <person name="Bellasio M."/>
            <person name="Peymann A."/>
            <person name="Valli M."/>
            <person name="Sipitzky M."/>
            <person name="Graf A."/>
            <person name="Sauer M."/>
            <person name="Marx H."/>
            <person name="Mattanovich D."/>
        </authorList>
    </citation>
    <scope>NUCLEOTIDE SEQUENCE [LARGE SCALE GENOMIC DNA]</scope>
    <source>
        <strain evidence="12 13">CBS 10342</strain>
    </source>
</reference>
<keyword evidence="8 10" id="KW-0472">Membrane</keyword>
<comment type="subcellular location">
    <subcellularLocation>
        <location evidence="1">Membrane</location>
        <topology evidence="1">Single-pass type IV membrane protein</topology>
    </subcellularLocation>
</comment>
<proteinExistence type="inferred from homology"/>
<evidence type="ECO:0000256" key="10">
    <source>
        <dbReference type="SAM" id="Phobius"/>
    </source>
</evidence>
<dbReference type="GO" id="GO:0006890">
    <property type="term" value="P:retrograde vesicle-mediated transport, Golgi to endoplasmic reticulum"/>
    <property type="evidence" value="ECO:0007669"/>
    <property type="project" value="TreeGrafter"/>
</dbReference>
<dbReference type="PANTHER" id="PTHR15959">
    <property type="entry name" value="SYNTAXIN-18"/>
    <property type="match status" value="1"/>
</dbReference>
<keyword evidence="5" id="KW-0653">Protein transport</keyword>
<keyword evidence="7 9" id="KW-0175">Coiled coil</keyword>
<dbReference type="KEGG" id="slb:AWJ20_3330"/>
<keyword evidence="3" id="KW-0813">Transport</keyword>
<evidence type="ECO:0000256" key="7">
    <source>
        <dbReference type="ARBA" id="ARBA00023054"/>
    </source>
</evidence>
<dbReference type="Proteomes" id="UP000189580">
    <property type="component" value="Chromosome b"/>
</dbReference>
<dbReference type="Gene3D" id="1.20.5.110">
    <property type="match status" value="1"/>
</dbReference>
<dbReference type="SMART" id="SM00397">
    <property type="entry name" value="t_SNARE"/>
    <property type="match status" value="1"/>
</dbReference>
<evidence type="ECO:0000256" key="8">
    <source>
        <dbReference type="ARBA" id="ARBA00023136"/>
    </source>
</evidence>